<organism evidence="1 3">
    <name type="scientific">Medicago truncatula</name>
    <name type="common">Barrel medic</name>
    <name type="synonym">Medicago tribuloides</name>
    <dbReference type="NCBI Taxonomy" id="3880"/>
    <lineage>
        <taxon>Eukaryota</taxon>
        <taxon>Viridiplantae</taxon>
        <taxon>Streptophyta</taxon>
        <taxon>Embryophyta</taxon>
        <taxon>Tracheophyta</taxon>
        <taxon>Spermatophyta</taxon>
        <taxon>Magnoliopsida</taxon>
        <taxon>eudicotyledons</taxon>
        <taxon>Gunneridae</taxon>
        <taxon>Pentapetalae</taxon>
        <taxon>rosids</taxon>
        <taxon>fabids</taxon>
        <taxon>Fabales</taxon>
        <taxon>Fabaceae</taxon>
        <taxon>Papilionoideae</taxon>
        <taxon>50 kb inversion clade</taxon>
        <taxon>NPAAA clade</taxon>
        <taxon>Hologalegina</taxon>
        <taxon>IRL clade</taxon>
        <taxon>Trifolieae</taxon>
        <taxon>Medicago</taxon>
    </lineage>
</organism>
<dbReference type="EnsemblPlants" id="AES70843">
    <property type="protein sequence ID" value="AES70843"/>
    <property type="gene ID" value="MTR_3g064030"/>
</dbReference>
<dbReference type="EMBL" id="CM001219">
    <property type="protein sequence ID" value="AES70843.1"/>
    <property type="molecule type" value="Genomic_DNA"/>
</dbReference>
<gene>
    <name evidence="1" type="ordered locus">MTR_3g064030</name>
</gene>
<reference evidence="2" key="3">
    <citation type="submission" date="2015-04" db="UniProtKB">
        <authorList>
            <consortium name="EnsemblPlants"/>
        </authorList>
    </citation>
    <scope>IDENTIFICATION</scope>
    <source>
        <strain evidence="2">cv. Jemalong A17</strain>
    </source>
</reference>
<accession>G7J7U9</accession>
<dbReference type="HOGENOM" id="CLU_2926059_0_0_1"/>
<dbReference type="AlphaFoldDB" id="G7J7U9"/>
<keyword evidence="3" id="KW-1185">Reference proteome</keyword>
<sequence>MTLRFGTLALVLNVPGQALIGLSLAYEKICRPEPGLWPFIDLFFWPGLAYLKVWPGLKAYL</sequence>
<dbReference type="Proteomes" id="UP000002051">
    <property type="component" value="Chromosome 3"/>
</dbReference>
<evidence type="ECO:0000313" key="3">
    <source>
        <dbReference type="Proteomes" id="UP000002051"/>
    </source>
</evidence>
<reference evidence="1 3" key="2">
    <citation type="journal article" date="2014" name="BMC Genomics">
        <title>An improved genome release (version Mt4.0) for the model legume Medicago truncatula.</title>
        <authorList>
            <person name="Tang H."/>
            <person name="Krishnakumar V."/>
            <person name="Bidwell S."/>
            <person name="Rosen B."/>
            <person name="Chan A."/>
            <person name="Zhou S."/>
            <person name="Gentzbittel L."/>
            <person name="Childs K.L."/>
            <person name="Yandell M."/>
            <person name="Gundlach H."/>
            <person name="Mayer K.F."/>
            <person name="Schwartz D.C."/>
            <person name="Town C.D."/>
        </authorList>
    </citation>
    <scope>GENOME REANNOTATION</scope>
    <source>
        <strain evidence="2 3">cv. Jemalong A17</strain>
    </source>
</reference>
<reference evidence="1 3" key="1">
    <citation type="journal article" date="2011" name="Nature">
        <title>The Medicago genome provides insight into the evolution of rhizobial symbioses.</title>
        <authorList>
            <person name="Young N.D."/>
            <person name="Debelle F."/>
            <person name="Oldroyd G.E."/>
            <person name="Geurts R."/>
            <person name="Cannon S.B."/>
            <person name="Udvardi M.K."/>
            <person name="Benedito V.A."/>
            <person name="Mayer K.F."/>
            <person name="Gouzy J."/>
            <person name="Schoof H."/>
            <person name="Van de Peer Y."/>
            <person name="Proost S."/>
            <person name="Cook D.R."/>
            <person name="Meyers B.C."/>
            <person name="Spannagl M."/>
            <person name="Cheung F."/>
            <person name="De Mita S."/>
            <person name="Krishnakumar V."/>
            <person name="Gundlach H."/>
            <person name="Zhou S."/>
            <person name="Mudge J."/>
            <person name="Bharti A.K."/>
            <person name="Murray J.D."/>
            <person name="Naoumkina M.A."/>
            <person name="Rosen B."/>
            <person name="Silverstein K.A."/>
            <person name="Tang H."/>
            <person name="Rombauts S."/>
            <person name="Zhao P.X."/>
            <person name="Zhou P."/>
            <person name="Barbe V."/>
            <person name="Bardou P."/>
            <person name="Bechner M."/>
            <person name="Bellec A."/>
            <person name="Berger A."/>
            <person name="Berges H."/>
            <person name="Bidwell S."/>
            <person name="Bisseling T."/>
            <person name="Choisne N."/>
            <person name="Couloux A."/>
            <person name="Denny R."/>
            <person name="Deshpande S."/>
            <person name="Dai X."/>
            <person name="Doyle J.J."/>
            <person name="Dudez A.M."/>
            <person name="Farmer A.D."/>
            <person name="Fouteau S."/>
            <person name="Franken C."/>
            <person name="Gibelin C."/>
            <person name="Gish J."/>
            <person name="Goldstein S."/>
            <person name="Gonzalez A.J."/>
            <person name="Green P.J."/>
            <person name="Hallab A."/>
            <person name="Hartog M."/>
            <person name="Hua A."/>
            <person name="Humphray S.J."/>
            <person name="Jeong D.H."/>
            <person name="Jing Y."/>
            <person name="Jocker A."/>
            <person name="Kenton S.M."/>
            <person name="Kim D.J."/>
            <person name="Klee K."/>
            <person name="Lai H."/>
            <person name="Lang C."/>
            <person name="Lin S."/>
            <person name="Macmil S.L."/>
            <person name="Magdelenat G."/>
            <person name="Matthews L."/>
            <person name="McCorrison J."/>
            <person name="Monaghan E.L."/>
            <person name="Mun J.H."/>
            <person name="Najar F.Z."/>
            <person name="Nicholson C."/>
            <person name="Noirot C."/>
            <person name="O'Bleness M."/>
            <person name="Paule C.R."/>
            <person name="Poulain J."/>
            <person name="Prion F."/>
            <person name="Qin B."/>
            <person name="Qu C."/>
            <person name="Retzel E.F."/>
            <person name="Riddle C."/>
            <person name="Sallet E."/>
            <person name="Samain S."/>
            <person name="Samson N."/>
            <person name="Sanders I."/>
            <person name="Saurat O."/>
            <person name="Scarpelli C."/>
            <person name="Schiex T."/>
            <person name="Segurens B."/>
            <person name="Severin A.J."/>
            <person name="Sherrier D.J."/>
            <person name="Shi R."/>
            <person name="Sims S."/>
            <person name="Singer S.R."/>
            <person name="Sinharoy S."/>
            <person name="Sterck L."/>
            <person name="Viollet A."/>
            <person name="Wang B.B."/>
            <person name="Wang K."/>
            <person name="Wang M."/>
            <person name="Wang X."/>
            <person name="Warfsmann J."/>
            <person name="Weissenbach J."/>
            <person name="White D.D."/>
            <person name="White J.D."/>
            <person name="Wiley G.B."/>
            <person name="Wincker P."/>
            <person name="Xing Y."/>
            <person name="Yang L."/>
            <person name="Yao Z."/>
            <person name="Ying F."/>
            <person name="Zhai J."/>
            <person name="Zhou L."/>
            <person name="Zuber A."/>
            <person name="Denarie J."/>
            <person name="Dixon R.A."/>
            <person name="May G.D."/>
            <person name="Schwartz D.C."/>
            <person name="Rogers J."/>
            <person name="Quetier F."/>
            <person name="Town C.D."/>
            <person name="Roe B.A."/>
        </authorList>
    </citation>
    <scope>NUCLEOTIDE SEQUENCE [LARGE SCALE GENOMIC DNA]</scope>
    <source>
        <strain evidence="1">A17</strain>
        <strain evidence="2 3">cv. Jemalong A17</strain>
    </source>
</reference>
<dbReference type="PaxDb" id="3880-AES70843"/>
<protein>
    <submittedName>
        <fullName evidence="1 2">Uncharacterized protein</fullName>
    </submittedName>
</protein>
<evidence type="ECO:0000313" key="2">
    <source>
        <dbReference type="EnsemblPlants" id="AES70843"/>
    </source>
</evidence>
<name>G7J7U9_MEDTR</name>
<proteinExistence type="predicted"/>
<evidence type="ECO:0000313" key="1">
    <source>
        <dbReference type="EMBL" id="AES70843.1"/>
    </source>
</evidence>